<feature type="region of interest" description="Disordered" evidence="1">
    <location>
        <begin position="561"/>
        <end position="603"/>
    </location>
</feature>
<dbReference type="Pfam" id="PF13365">
    <property type="entry name" value="Trypsin_2"/>
    <property type="match status" value="1"/>
</dbReference>
<evidence type="ECO:0000313" key="5">
    <source>
        <dbReference type="Proteomes" id="UP001197114"/>
    </source>
</evidence>
<dbReference type="Gene3D" id="2.40.10.120">
    <property type="match status" value="1"/>
</dbReference>
<dbReference type="Pfam" id="PF19969">
    <property type="entry name" value="VMAP-M8"/>
    <property type="match status" value="1"/>
</dbReference>
<evidence type="ECO:0008006" key="6">
    <source>
        <dbReference type="Google" id="ProtNLM"/>
    </source>
</evidence>
<protein>
    <recommendedName>
        <fullName evidence="6">Serine protease</fullName>
    </recommendedName>
</protein>
<accession>A0ABS6YU03</accession>
<name>A0ABS6YU03_9ACTN</name>
<feature type="domain" description="vWA-MoxR associated protein middle region 8" evidence="2">
    <location>
        <begin position="201"/>
        <end position="296"/>
    </location>
</feature>
<feature type="compositionally biased region" description="Gly residues" evidence="1">
    <location>
        <begin position="578"/>
        <end position="593"/>
    </location>
</feature>
<dbReference type="Proteomes" id="UP001197114">
    <property type="component" value="Unassembled WGS sequence"/>
</dbReference>
<dbReference type="InterPro" id="IPR045450">
    <property type="entry name" value="VMAP_C"/>
</dbReference>
<evidence type="ECO:0000256" key="1">
    <source>
        <dbReference type="SAM" id="MobiDB-lite"/>
    </source>
</evidence>
<reference evidence="4 5" key="1">
    <citation type="submission" date="2019-11" db="EMBL/GenBank/DDBJ databases">
        <authorList>
            <person name="Ay H."/>
        </authorList>
    </citation>
    <scope>NUCLEOTIDE SEQUENCE [LARGE SCALE GENOMIC DNA]</scope>
    <source>
        <strain evidence="4 5">BG9H</strain>
    </source>
</reference>
<sequence>MAGMHWRARIGTVDGVPRGAGVLVDRARLITCAHVVDGLAEVFVTLPGIAEALPAAVAWTGGWRREGDRGDLAVVELGEPLAVAPCAFAPLDLLRPREGKRASPAELRALGFPFGHEKDGTHVTLRTSADRLLGQEWLEIDVEQAHLRRLGEGFSGAAVYDPGTHLVVGIVTDAVLGGDQEGYIGRMLPLDTIRGHWEGLDDFLPLDWLPDAPRRELRALFDGVRLDPGTLELTVRRAFPTFRRPLPAFRSPWHAIRYVGEELTGEERLLKMLPELGAAARVPVGPWLRRWMPDRYDGEAHAAFPSRRPSPPTGSVVFRAQSMTRAGGIDLSVSTVVDGVPVGRAGPVRIRRQQLRAKTEALLAEQIGGVHGFDWMLEFVVPERLMSEPFEEWQIREPGAARPRPMRTVPVVVRHLDRMEPLLASYLAGRRWATVRARGRTRPERVECGLPYGYEEFHDWLDADEQLCALAYAATPAPEWLSAALDTGVPIMLWRRRDCGQANHAHCAPDTFLDRITAAVAELDPARLPFAVMRLRKEARSPNKGDAEHCGHRLTLFWDGAENKPDPPLSAVHEAGASEGGATSGGGASGRTGMGPTESAGSG</sequence>
<proteinExistence type="predicted"/>
<dbReference type="InterPro" id="IPR009003">
    <property type="entry name" value="Peptidase_S1_PA"/>
</dbReference>
<dbReference type="EMBL" id="WMBF01000396">
    <property type="protein sequence ID" value="MBW5424921.1"/>
    <property type="molecule type" value="Genomic_DNA"/>
</dbReference>
<gene>
    <name evidence="4" type="ORF">GKQ77_25700</name>
</gene>
<organism evidence="4 5">
    <name type="scientific">Streptomyces anatolicus</name>
    <dbReference type="NCBI Taxonomy" id="2675858"/>
    <lineage>
        <taxon>Bacteria</taxon>
        <taxon>Bacillati</taxon>
        <taxon>Actinomycetota</taxon>
        <taxon>Actinomycetes</taxon>
        <taxon>Kitasatosporales</taxon>
        <taxon>Streptomycetaceae</taxon>
        <taxon>Streptomyces</taxon>
    </lineage>
</organism>
<evidence type="ECO:0000259" key="3">
    <source>
        <dbReference type="Pfam" id="PF20028"/>
    </source>
</evidence>
<dbReference type="Pfam" id="PF20028">
    <property type="entry name" value="VMAP-C"/>
    <property type="match status" value="1"/>
</dbReference>
<evidence type="ECO:0000313" key="4">
    <source>
        <dbReference type="EMBL" id="MBW5424921.1"/>
    </source>
</evidence>
<dbReference type="InterPro" id="IPR045453">
    <property type="entry name" value="VMAP-M8"/>
</dbReference>
<evidence type="ECO:0000259" key="2">
    <source>
        <dbReference type="Pfam" id="PF19969"/>
    </source>
</evidence>
<dbReference type="SUPFAM" id="SSF50494">
    <property type="entry name" value="Trypsin-like serine proteases"/>
    <property type="match status" value="1"/>
</dbReference>
<comment type="caution">
    <text evidence="4">The sequence shown here is derived from an EMBL/GenBank/DDBJ whole genome shotgun (WGS) entry which is preliminary data.</text>
</comment>
<keyword evidence="5" id="KW-1185">Reference proteome</keyword>
<feature type="domain" description="vWA-MoxR associated protein C-terminal" evidence="3">
    <location>
        <begin position="342"/>
        <end position="560"/>
    </location>
</feature>